<gene>
    <name evidence="4" type="primary">ubiC</name>
    <name evidence="5" type="ORF">LP43_0873</name>
</gene>
<accession>A0A0A0BFI3</accession>
<comment type="caution">
    <text evidence="4">Lacks conserved residue(s) required for the propagation of feature annotation.</text>
</comment>
<feature type="binding site" evidence="4">
    <location>
        <position position="110"/>
    </location>
    <ligand>
        <name>substrate</name>
    </ligand>
</feature>
<dbReference type="InterPro" id="IPR007440">
    <property type="entry name" value="Chorismate--pyruvate_lyase"/>
</dbReference>
<dbReference type="GO" id="GO:0042866">
    <property type="term" value="P:pyruvate biosynthetic process"/>
    <property type="evidence" value="ECO:0007669"/>
    <property type="project" value="UniProtKB-UniRule"/>
</dbReference>
<comment type="similarity">
    <text evidence="4">Belongs to the UbiC family.</text>
</comment>
<dbReference type="EC" id="4.1.3.40" evidence="4"/>
<comment type="catalytic activity">
    <reaction evidence="4">
        <text>chorismate = 4-hydroxybenzoate + pyruvate</text>
        <dbReference type="Rhea" id="RHEA:16505"/>
        <dbReference type="ChEBI" id="CHEBI:15361"/>
        <dbReference type="ChEBI" id="CHEBI:17879"/>
        <dbReference type="ChEBI" id="CHEBI:29748"/>
        <dbReference type="EC" id="4.1.3.40"/>
    </reaction>
</comment>
<dbReference type="PANTHER" id="PTHR38683:SF1">
    <property type="entry name" value="CHORISMATE PYRUVATE-LYASE"/>
    <property type="match status" value="1"/>
</dbReference>
<dbReference type="STRING" id="392484.LP43_0873"/>
<dbReference type="UniPathway" id="UPA00232"/>
<dbReference type="Proteomes" id="UP000029999">
    <property type="component" value="Unassembled WGS sequence"/>
</dbReference>
<evidence type="ECO:0000313" key="5">
    <source>
        <dbReference type="EMBL" id="KGM07263.1"/>
    </source>
</evidence>
<protein>
    <recommendedName>
        <fullName evidence="4">Probable chorismate pyruvate-lyase</fullName>
        <shortName evidence="4">CL</shortName>
        <shortName evidence="4">CPL</shortName>
        <ecNumber evidence="4">4.1.3.40</ecNumber>
    </recommendedName>
</protein>
<proteinExistence type="inferred from homology"/>
<comment type="caution">
    <text evidence="5">The sequence shown here is derived from an EMBL/GenBank/DDBJ whole genome shotgun (WGS) entry which is preliminary data.</text>
</comment>
<dbReference type="Pfam" id="PF04345">
    <property type="entry name" value="Chor_lyase"/>
    <property type="match status" value="1"/>
</dbReference>
<keyword evidence="2 4" id="KW-0831">Ubiquinone biosynthesis</keyword>
<dbReference type="HAMAP" id="MF_01632">
    <property type="entry name" value="UbiC"/>
    <property type="match status" value="1"/>
</dbReference>
<keyword evidence="3 4" id="KW-0456">Lyase</keyword>
<dbReference type="Gene3D" id="3.40.1410.10">
    <property type="entry name" value="Chorismate lyase-like"/>
    <property type="match status" value="1"/>
</dbReference>
<dbReference type="PANTHER" id="PTHR38683">
    <property type="entry name" value="CHORISMATE PYRUVATE-LYASE"/>
    <property type="match status" value="1"/>
</dbReference>
<evidence type="ECO:0000256" key="2">
    <source>
        <dbReference type="ARBA" id="ARBA00022688"/>
    </source>
</evidence>
<keyword evidence="4 5" id="KW-0670">Pyruvate</keyword>
<organism evidence="5 6">
    <name type="scientific">Methylophaga thiooxydans</name>
    <dbReference type="NCBI Taxonomy" id="392484"/>
    <lineage>
        <taxon>Bacteria</taxon>
        <taxon>Pseudomonadati</taxon>
        <taxon>Pseudomonadota</taxon>
        <taxon>Gammaproteobacteria</taxon>
        <taxon>Thiotrichales</taxon>
        <taxon>Piscirickettsiaceae</taxon>
        <taxon>Methylophaga</taxon>
    </lineage>
</organism>
<dbReference type="GO" id="GO:0006744">
    <property type="term" value="P:ubiquinone biosynthetic process"/>
    <property type="evidence" value="ECO:0007669"/>
    <property type="project" value="UniProtKB-UniRule"/>
</dbReference>
<keyword evidence="1 4" id="KW-0963">Cytoplasm</keyword>
<comment type="pathway">
    <text evidence="4">Cofactor biosynthesis; ubiquinone biosynthesis.</text>
</comment>
<reference evidence="5 6" key="1">
    <citation type="submission" date="2014-09" db="EMBL/GenBank/DDBJ databases">
        <authorList>
            <person name="Grob C."/>
            <person name="Taubert M."/>
            <person name="Howat A.M."/>
            <person name="Burns O.J."/>
            <person name="Dixon J.L."/>
            <person name="Chen Y."/>
            <person name="Murrell J.C."/>
        </authorList>
    </citation>
    <scope>NUCLEOTIDE SEQUENCE [LARGE SCALE GENOMIC DNA]</scope>
    <source>
        <strain evidence="5">L4</strain>
    </source>
</reference>
<comment type="subcellular location">
    <subcellularLocation>
        <location evidence="4">Cytoplasm</location>
    </subcellularLocation>
</comment>
<comment type="function">
    <text evidence="4">Removes the pyruvyl group from chorismate, with concomitant aromatization of the ring, to provide 4-hydroxybenzoate (4HB) for the ubiquinone pathway.</text>
</comment>
<feature type="binding site" evidence="4">
    <location>
        <position position="169"/>
    </location>
    <ligand>
        <name>substrate</name>
    </ligand>
</feature>
<name>A0A0A0BFI3_9GAMM</name>
<evidence type="ECO:0000313" key="6">
    <source>
        <dbReference type="Proteomes" id="UP000029999"/>
    </source>
</evidence>
<dbReference type="AlphaFoldDB" id="A0A0A0BFI3"/>
<dbReference type="InterPro" id="IPR028978">
    <property type="entry name" value="Chorismate_lyase_/UTRA_dom_sf"/>
</dbReference>
<dbReference type="SUPFAM" id="SSF64288">
    <property type="entry name" value="Chorismate lyase-like"/>
    <property type="match status" value="1"/>
</dbReference>
<dbReference type="RefSeq" id="WP_036312418.1">
    <property type="nucleotide sequence ID" value="NZ_JRQD01000002.1"/>
</dbReference>
<dbReference type="EMBL" id="JRQD01000002">
    <property type="protein sequence ID" value="KGM07263.1"/>
    <property type="molecule type" value="Genomic_DNA"/>
</dbReference>
<evidence type="ECO:0000256" key="1">
    <source>
        <dbReference type="ARBA" id="ARBA00022490"/>
    </source>
</evidence>
<evidence type="ECO:0000256" key="3">
    <source>
        <dbReference type="ARBA" id="ARBA00023239"/>
    </source>
</evidence>
<feature type="binding site" evidence="4">
    <location>
        <position position="72"/>
    </location>
    <ligand>
        <name>substrate</name>
    </ligand>
</feature>
<evidence type="ECO:0000256" key="4">
    <source>
        <dbReference type="HAMAP-Rule" id="MF_01632"/>
    </source>
</evidence>
<dbReference type="GO" id="GO:0008813">
    <property type="term" value="F:chorismate lyase activity"/>
    <property type="evidence" value="ECO:0007669"/>
    <property type="project" value="UniProtKB-UniRule"/>
</dbReference>
<dbReference type="GO" id="GO:0005829">
    <property type="term" value="C:cytosol"/>
    <property type="evidence" value="ECO:0007669"/>
    <property type="project" value="TreeGrafter"/>
</dbReference>
<sequence length="180" mass="20893">MNHWTRWQTPLLQSLPTALSGWLTDTGSLTRRLQQSCQHSFSVALLESHWDRPLADEAILLRQPLTQLMFQREVHLLDGQQPQIYARTVVPRNTYLAKSQRFDALGNQSLGEMLFNEPSLKRGPLQVAYLQPGQFLYEMASKRLPSRPQYLWARRSCFYVGNKNMLVNEVFLPSDKWSDS</sequence>